<evidence type="ECO:0000259" key="1">
    <source>
        <dbReference type="Pfam" id="PF18598"/>
    </source>
</evidence>
<evidence type="ECO:0000313" key="2">
    <source>
        <dbReference type="EMBL" id="GAA2127497.1"/>
    </source>
</evidence>
<reference evidence="2 3" key="1">
    <citation type="journal article" date="2019" name="Int. J. Syst. Evol. Microbiol.">
        <title>The Global Catalogue of Microorganisms (GCM) 10K type strain sequencing project: providing services to taxonomists for standard genome sequencing and annotation.</title>
        <authorList>
            <consortium name="The Broad Institute Genomics Platform"/>
            <consortium name="The Broad Institute Genome Sequencing Center for Infectious Disease"/>
            <person name="Wu L."/>
            <person name="Ma J."/>
        </authorList>
    </citation>
    <scope>NUCLEOTIDE SEQUENCE [LARGE SCALE GENOMIC DNA]</scope>
    <source>
        <strain evidence="2 3">JCM 13850</strain>
    </source>
</reference>
<feature type="domain" description="QsdR TetR regulatory C-terminal" evidence="1">
    <location>
        <begin position="81"/>
        <end position="189"/>
    </location>
</feature>
<dbReference type="SUPFAM" id="SSF46689">
    <property type="entry name" value="Homeodomain-like"/>
    <property type="match status" value="1"/>
</dbReference>
<organism evidence="2 3">
    <name type="scientific">Actinomadura napierensis</name>
    <dbReference type="NCBI Taxonomy" id="267854"/>
    <lineage>
        <taxon>Bacteria</taxon>
        <taxon>Bacillati</taxon>
        <taxon>Actinomycetota</taxon>
        <taxon>Actinomycetes</taxon>
        <taxon>Streptosporangiales</taxon>
        <taxon>Thermomonosporaceae</taxon>
        <taxon>Actinomadura</taxon>
    </lineage>
</organism>
<dbReference type="Gene3D" id="1.10.357.10">
    <property type="entry name" value="Tetracycline Repressor, domain 2"/>
    <property type="match status" value="1"/>
</dbReference>
<proteinExistence type="predicted"/>
<sequence length="205" mass="23003">MHAPADEIVQYAAGLIRERVRLDTSEIAARFGMSRTTLFRRVGNREKLMGEALWWLADRTLRRADDRWEEQYGSAVRDEKGWLRCLRILEYYGTAVVTEPGFAWLLENEQPVAMRVLTDPDGLVQPRLIAAHVALLARDVADAGLTPLVDLQTLGFAVVRLEDAIIYSDVMAGHTEHFPKALTLVQQLVEGVLQVPREVDEAGPA</sequence>
<keyword evidence="3" id="KW-1185">Reference proteome</keyword>
<dbReference type="InterPro" id="IPR009057">
    <property type="entry name" value="Homeodomain-like_sf"/>
</dbReference>
<protein>
    <submittedName>
        <fullName evidence="2">QsdR family transcriptional regulator</fullName>
    </submittedName>
</protein>
<evidence type="ECO:0000313" key="3">
    <source>
        <dbReference type="Proteomes" id="UP001501020"/>
    </source>
</evidence>
<dbReference type="Pfam" id="PF18598">
    <property type="entry name" value="TetR_C_36"/>
    <property type="match status" value="1"/>
</dbReference>
<dbReference type="InterPro" id="IPR041485">
    <property type="entry name" value="TetR_C_36"/>
</dbReference>
<dbReference type="RefSeq" id="WP_344263401.1">
    <property type="nucleotide sequence ID" value="NZ_BAAAMR010000010.1"/>
</dbReference>
<dbReference type="EMBL" id="BAAAMR010000010">
    <property type="protein sequence ID" value="GAA2127497.1"/>
    <property type="molecule type" value="Genomic_DNA"/>
</dbReference>
<name>A0ABN2YHS1_9ACTN</name>
<gene>
    <name evidence="2" type="ORF">GCM10009727_17380</name>
</gene>
<accession>A0ABN2YHS1</accession>
<dbReference type="Proteomes" id="UP001501020">
    <property type="component" value="Unassembled WGS sequence"/>
</dbReference>
<comment type="caution">
    <text evidence="2">The sequence shown here is derived from an EMBL/GenBank/DDBJ whole genome shotgun (WGS) entry which is preliminary data.</text>
</comment>